<dbReference type="AlphaFoldDB" id="A0A6L5Y974"/>
<sequence length="103" mass="11759">MEKWKDELTEQLASAFLSLNTVEEVYNFLEDVATIGEIKALSQRLEVARLLRQNHTYPQIAQLTGASTATISRVRKFLDYGADGYGMVLSRLEENGKKRHEKK</sequence>
<accession>A0A6L5Y974</accession>
<keyword evidence="2" id="KW-1185">Reference proteome</keyword>
<name>A0A6L5Y974_9BACT</name>
<dbReference type="InterPro" id="IPR010921">
    <property type="entry name" value="Trp_repressor/repl_initiator"/>
</dbReference>
<comment type="caution">
    <text evidence="1">The sequence shown here is derived from an EMBL/GenBank/DDBJ whole genome shotgun (WGS) entry which is preliminary data.</text>
</comment>
<dbReference type="PIRSF" id="PIRSF012508">
    <property type="entry name" value="YerC"/>
    <property type="match status" value="1"/>
</dbReference>
<dbReference type="GO" id="GO:0043565">
    <property type="term" value="F:sequence-specific DNA binding"/>
    <property type="evidence" value="ECO:0007669"/>
    <property type="project" value="InterPro"/>
</dbReference>
<dbReference type="GO" id="GO:0003700">
    <property type="term" value="F:DNA-binding transcription factor activity"/>
    <property type="evidence" value="ECO:0007669"/>
    <property type="project" value="InterPro"/>
</dbReference>
<dbReference type="InterPro" id="IPR038116">
    <property type="entry name" value="TrpR-like_sf"/>
</dbReference>
<gene>
    <name evidence="1" type="ORF">FYJ74_01070</name>
</gene>
<organism evidence="1 2">
    <name type="scientific">Pyramidobacter porci</name>
    <dbReference type="NCBI Taxonomy" id="2605789"/>
    <lineage>
        <taxon>Bacteria</taxon>
        <taxon>Thermotogati</taxon>
        <taxon>Synergistota</taxon>
        <taxon>Synergistia</taxon>
        <taxon>Synergistales</taxon>
        <taxon>Dethiosulfovibrionaceae</taxon>
        <taxon>Pyramidobacter</taxon>
    </lineage>
</organism>
<dbReference type="SUPFAM" id="SSF48295">
    <property type="entry name" value="TrpR-like"/>
    <property type="match status" value="1"/>
</dbReference>
<evidence type="ECO:0000313" key="2">
    <source>
        <dbReference type="Proteomes" id="UP000473699"/>
    </source>
</evidence>
<dbReference type="Pfam" id="PF01371">
    <property type="entry name" value="Trp_repressor"/>
    <property type="match status" value="1"/>
</dbReference>
<dbReference type="Gene3D" id="1.10.1270.10">
    <property type="entry name" value="TrpR-like"/>
    <property type="match status" value="1"/>
</dbReference>
<dbReference type="RefSeq" id="WP_154527774.1">
    <property type="nucleotide sequence ID" value="NZ_JAXDZJ010000160.1"/>
</dbReference>
<dbReference type="InterPro" id="IPR000831">
    <property type="entry name" value="Trp_repress"/>
</dbReference>
<protein>
    <submittedName>
        <fullName evidence="1">DNA-binding transcriptional regulator</fullName>
    </submittedName>
</protein>
<dbReference type="PANTHER" id="PTHR40080">
    <property type="entry name" value="LMO1763 PROTEIN"/>
    <property type="match status" value="1"/>
</dbReference>
<proteinExistence type="predicted"/>
<reference evidence="1 2" key="1">
    <citation type="submission" date="2019-08" db="EMBL/GenBank/DDBJ databases">
        <title>In-depth cultivation of the pig gut microbiome towards novel bacterial diversity and tailored functional studies.</title>
        <authorList>
            <person name="Wylensek D."/>
            <person name="Hitch T.C.A."/>
            <person name="Clavel T."/>
        </authorList>
    </citation>
    <scope>NUCLEOTIDE SEQUENCE [LARGE SCALE GENOMIC DNA]</scope>
    <source>
        <strain evidence="1 2">SM-530-WT-4B</strain>
    </source>
</reference>
<dbReference type="EMBL" id="VUNH01000001">
    <property type="protein sequence ID" value="MST54645.1"/>
    <property type="molecule type" value="Genomic_DNA"/>
</dbReference>
<evidence type="ECO:0000313" key="1">
    <source>
        <dbReference type="EMBL" id="MST54645.1"/>
    </source>
</evidence>
<dbReference type="PANTHER" id="PTHR40080:SF1">
    <property type="entry name" value="TRPR-LIKE PROTEIN YERC_YECD"/>
    <property type="match status" value="1"/>
</dbReference>
<dbReference type="NCBIfam" id="TIGR02531">
    <property type="entry name" value="yecD_yerC"/>
    <property type="match status" value="1"/>
</dbReference>
<dbReference type="InterPro" id="IPR013368">
    <property type="entry name" value="YecD_YerC"/>
</dbReference>
<dbReference type="Proteomes" id="UP000473699">
    <property type="component" value="Unassembled WGS sequence"/>
</dbReference>
<keyword evidence="1" id="KW-0238">DNA-binding</keyword>